<evidence type="ECO:0000259" key="2">
    <source>
        <dbReference type="Pfam" id="PF20237"/>
    </source>
</evidence>
<gene>
    <name evidence="3" type="ORF">L207DRAFT_384519</name>
</gene>
<dbReference type="AlphaFoldDB" id="A0A2J6RE99"/>
<feature type="domain" description="DUF6594" evidence="2">
    <location>
        <begin position="6"/>
        <end position="77"/>
    </location>
</feature>
<dbReference type="OrthoDB" id="5342093at2759"/>
<keyword evidence="1" id="KW-0812">Transmembrane</keyword>
<name>A0A2J6RE99_HYAVF</name>
<protein>
    <recommendedName>
        <fullName evidence="2">DUF6594 domain-containing protein</fullName>
    </recommendedName>
</protein>
<evidence type="ECO:0000313" key="4">
    <source>
        <dbReference type="Proteomes" id="UP000235786"/>
    </source>
</evidence>
<proteinExistence type="predicted"/>
<feature type="non-terminal residue" evidence="3">
    <location>
        <position position="1"/>
    </location>
</feature>
<dbReference type="Pfam" id="PF20237">
    <property type="entry name" value="DUF6594"/>
    <property type="match status" value="1"/>
</dbReference>
<feature type="transmembrane region" description="Helical" evidence="1">
    <location>
        <begin position="29"/>
        <end position="51"/>
    </location>
</feature>
<organism evidence="3 4">
    <name type="scientific">Hyaloscypha variabilis (strain UAMH 11265 / GT02V1 / F)</name>
    <name type="common">Meliniomyces variabilis</name>
    <dbReference type="NCBI Taxonomy" id="1149755"/>
    <lineage>
        <taxon>Eukaryota</taxon>
        <taxon>Fungi</taxon>
        <taxon>Dikarya</taxon>
        <taxon>Ascomycota</taxon>
        <taxon>Pezizomycotina</taxon>
        <taxon>Leotiomycetes</taxon>
        <taxon>Helotiales</taxon>
        <taxon>Hyaloscyphaceae</taxon>
        <taxon>Hyaloscypha</taxon>
        <taxon>Hyaloscypha variabilis</taxon>
    </lineage>
</organism>
<evidence type="ECO:0000256" key="1">
    <source>
        <dbReference type="SAM" id="Phobius"/>
    </source>
</evidence>
<reference evidence="3 4" key="1">
    <citation type="submission" date="2016-04" db="EMBL/GenBank/DDBJ databases">
        <title>A degradative enzymes factory behind the ericoid mycorrhizal symbiosis.</title>
        <authorList>
            <consortium name="DOE Joint Genome Institute"/>
            <person name="Martino E."/>
            <person name="Morin E."/>
            <person name="Grelet G."/>
            <person name="Kuo A."/>
            <person name="Kohler A."/>
            <person name="Daghino S."/>
            <person name="Barry K."/>
            <person name="Choi C."/>
            <person name="Cichocki N."/>
            <person name="Clum A."/>
            <person name="Copeland A."/>
            <person name="Hainaut M."/>
            <person name="Haridas S."/>
            <person name="Labutti K."/>
            <person name="Lindquist E."/>
            <person name="Lipzen A."/>
            <person name="Khouja H.-R."/>
            <person name="Murat C."/>
            <person name="Ohm R."/>
            <person name="Olson A."/>
            <person name="Spatafora J."/>
            <person name="Veneault-Fourrey C."/>
            <person name="Henrissat B."/>
            <person name="Grigoriev I."/>
            <person name="Martin F."/>
            <person name="Perotto S."/>
        </authorList>
    </citation>
    <scope>NUCLEOTIDE SEQUENCE [LARGE SCALE GENOMIC DNA]</scope>
    <source>
        <strain evidence="3 4">F</strain>
    </source>
</reference>
<dbReference type="Proteomes" id="UP000235786">
    <property type="component" value="Unassembled WGS sequence"/>
</dbReference>
<feature type="transmembrane region" description="Helical" evidence="1">
    <location>
        <begin position="63"/>
        <end position="82"/>
    </location>
</feature>
<dbReference type="InterPro" id="IPR046529">
    <property type="entry name" value="DUF6594"/>
</dbReference>
<feature type="non-terminal residue" evidence="3">
    <location>
        <position position="87"/>
    </location>
</feature>
<keyword evidence="1" id="KW-0472">Membrane</keyword>
<keyword evidence="4" id="KW-1185">Reference proteome</keyword>
<evidence type="ECO:0000313" key="3">
    <source>
        <dbReference type="EMBL" id="PMD36839.1"/>
    </source>
</evidence>
<sequence length="87" mass="9198">QGGFSKYDGDCIMAIIEVIGTLISSMLPISSITILYGVTGLPAHLGIILGYTELTIFTKARRVEIFAAASTFVAAQVVFISTGRSNV</sequence>
<dbReference type="EMBL" id="KZ613950">
    <property type="protein sequence ID" value="PMD36839.1"/>
    <property type="molecule type" value="Genomic_DNA"/>
</dbReference>
<accession>A0A2J6RE99</accession>
<keyword evidence="1" id="KW-1133">Transmembrane helix</keyword>